<accession>A0A0L0C7G4</accession>
<evidence type="ECO:0008006" key="6">
    <source>
        <dbReference type="Google" id="ProtNLM"/>
    </source>
</evidence>
<evidence type="ECO:0000256" key="1">
    <source>
        <dbReference type="SAM" id="Coils"/>
    </source>
</evidence>
<evidence type="ECO:0000313" key="4">
    <source>
        <dbReference type="EMBL" id="KNC28215.1"/>
    </source>
</evidence>
<name>A0A0L0C7G4_LUCCU</name>
<organism evidence="4 5">
    <name type="scientific">Lucilia cuprina</name>
    <name type="common">Green bottle fly</name>
    <name type="synonym">Australian sheep blowfly</name>
    <dbReference type="NCBI Taxonomy" id="7375"/>
    <lineage>
        <taxon>Eukaryota</taxon>
        <taxon>Metazoa</taxon>
        <taxon>Ecdysozoa</taxon>
        <taxon>Arthropoda</taxon>
        <taxon>Hexapoda</taxon>
        <taxon>Insecta</taxon>
        <taxon>Pterygota</taxon>
        <taxon>Neoptera</taxon>
        <taxon>Endopterygota</taxon>
        <taxon>Diptera</taxon>
        <taxon>Brachycera</taxon>
        <taxon>Muscomorpha</taxon>
        <taxon>Oestroidea</taxon>
        <taxon>Calliphoridae</taxon>
        <taxon>Luciliinae</taxon>
        <taxon>Lucilia</taxon>
    </lineage>
</organism>
<keyword evidence="1" id="KW-0175">Coiled coil</keyword>
<dbReference type="OMA" id="CRNDLEE"/>
<dbReference type="InterPro" id="IPR031949">
    <property type="entry name" value="DUF4776"/>
</dbReference>
<feature type="domain" description="DUF4788" evidence="3">
    <location>
        <begin position="958"/>
        <end position="1185"/>
    </location>
</feature>
<evidence type="ECO:0000313" key="5">
    <source>
        <dbReference type="Proteomes" id="UP000037069"/>
    </source>
</evidence>
<feature type="coiled-coil region" evidence="1">
    <location>
        <begin position="1384"/>
        <end position="1414"/>
    </location>
</feature>
<dbReference type="STRING" id="7375.A0A0L0C7G4"/>
<dbReference type="InterPro" id="IPR031992">
    <property type="entry name" value="DUF4788"/>
</dbReference>
<dbReference type="Proteomes" id="UP000037069">
    <property type="component" value="Unassembled WGS sequence"/>
</dbReference>
<feature type="domain" description="DUF4776" evidence="2">
    <location>
        <begin position="326"/>
        <end position="800"/>
    </location>
</feature>
<reference evidence="4 5" key="1">
    <citation type="journal article" date="2015" name="Nat. Commun.">
        <title>Lucilia cuprina genome unlocks parasitic fly biology to underpin future interventions.</title>
        <authorList>
            <person name="Anstead C.A."/>
            <person name="Korhonen P.K."/>
            <person name="Young N.D."/>
            <person name="Hall R.S."/>
            <person name="Jex A.R."/>
            <person name="Murali S.C."/>
            <person name="Hughes D.S."/>
            <person name="Lee S.F."/>
            <person name="Perry T."/>
            <person name="Stroehlein A.J."/>
            <person name="Ansell B.R."/>
            <person name="Breugelmans B."/>
            <person name="Hofmann A."/>
            <person name="Qu J."/>
            <person name="Dugan S."/>
            <person name="Lee S.L."/>
            <person name="Chao H."/>
            <person name="Dinh H."/>
            <person name="Han Y."/>
            <person name="Doddapaneni H.V."/>
            <person name="Worley K.C."/>
            <person name="Muzny D.M."/>
            <person name="Ioannidis P."/>
            <person name="Waterhouse R.M."/>
            <person name="Zdobnov E.M."/>
            <person name="James P.J."/>
            <person name="Bagnall N.H."/>
            <person name="Kotze A.C."/>
            <person name="Gibbs R.A."/>
            <person name="Richards S."/>
            <person name="Batterham P."/>
            <person name="Gasser R.B."/>
        </authorList>
    </citation>
    <scope>NUCLEOTIDE SEQUENCE [LARGE SCALE GENOMIC DNA]</scope>
    <source>
        <strain evidence="4 5">LS</strain>
        <tissue evidence="4">Full body</tissue>
    </source>
</reference>
<feature type="domain" description="DUF4776" evidence="2">
    <location>
        <begin position="1228"/>
        <end position="1711"/>
    </location>
</feature>
<evidence type="ECO:0000259" key="2">
    <source>
        <dbReference type="Pfam" id="PF16003"/>
    </source>
</evidence>
<proteinExistence type="predicted"/>
<dbReference type="PANTHER" id="PTHR39079">
    <property type="entry name" value="FI08034P-RELATED"/>
    <property type="match status" value="1"/>
</dbReference>
<keyword evidence="5" id="KW-1185">Reference proteome</keyword>
<comment type="caution">
    <text evidence="4">The sequence shown here is derived from an EMBL/GenBank/DDBJ whole genome shotgun (WGS) entry which is preliminary data.</text>
</comment>
<dbReference type="Pfam" id="PF16032">
    <property type="entry name" value="DUF4788"/>
    <property type="match status" value="2"/>
</dbReference>
<dbReference type="OrthoDB" id="7883086at2759"/>
<gene>
    <name evidence="4" type="ORF">FF38_14136</name>
</gene>
<dbReference type="PANTHER" id="PTHR39079:SF1">
    <property type="entry name" value="GH11706P-RELATED"/>
    <property type="match status" value="1"/>
</dbReference>
<protein>
    <recommendedName>
        <fullName evidence="6">DUF4776 domain-containing protein</fullName>
    </recommendedName>
</protein>
<dbReference type="Pfam" id="PF16003">
    <property type="entry name" value="DUF4776"/>
    <property type="match status" value="2"/>
</dbReference>
<sequence length="1881" mass="211329">MFTTNSPGGLGFIFDIIIVHINLTNIGTEEISKLRVDVKFIKDYIKITSSRINVAEFKAERGLEFKEKPTVLKEQLFKQPLECEVFYDGQSVGTCNFLWPASFLNCIAGDCGRELTHCDETDIKKNNEKVGHMEIFVRLQIKCNEFDLKETQEPKKHNLCKQTDNVINVNDVLFMVGNDRDASIACTDTDVIPASESGSSANATCLDLSNFRNINGKTLPNADILDNMHMMNCCRAKKSVNQCQEIIDSLMEKTKDSESCPTCSQNKTKDRIRKIPCKSLECISDSRFASGSSSDTYNPCQCISDEYVSESKSIICKTKDLNEKPTKRYCPLCHENVTWLPKFAACPKCGFKPIPYNIEEPYDDKLTADQILQEFTNNKTTDPTIDKPSEASLIGGAEKCRCTCKDGKICAHCRIKKLCEDIFKTPGNAEDDCGKCVSKSSGLYNICKTSSPDCRPYLTKVFQELKDLYHITKTKNENIIDDHKENVKRSVDKIQEAKHIKKIDEPSSRSKTNEANLEAERKKFMVKNFQQHESCKGKSFDYNKRRQYPGTKIGHKTCLNGFAGRKNVPHNMGWLWNAETNGLRRGWRPGAIRKPIKTLMQHFLINNNMQLCCDLPDNENCDKNKDEEKDYTKEPTLHICKKNGDFYITLRPLKNYESCNNMKPIQFKISKNPLLLKKRELKQYLKELGFAKCICHKPISGCCCRSFLERKKLEYQCCRECLKRQIPNCADTLILSDTTDSETEFDFGVTPPAGILQSKKCSKKRKKVSSATQYEENDWKIKEDQSKPLGKYFKLHNCAVGQRFGKAFGPYGSKGYRPGAVPSKGIYGPCGLIKEGGQHGFGKGVKGGALKGPEAFLGPDGKFSMALYLAAKAANKPTAEELAEKKRQKMALLRGALPPLLCKVDRRGKPIDICAPYIPITCNCEKGRTKGPVVTDANTVKNTADTKKNGRGFLFDIIVVRLDIPNMTISDTSKLLVDATFNGNNITITSSRINVLDFKAQRSFEFDANPMDLKSDLSKNPLRFKVMDGTMVIGYGSLEWPQKFLSGLDECAGEMTYTFETELQECDGTKTGTIQVILRLQPKCKEYVEDSSPEAKCRNANKEIDPNDILFVVGEENNTCCCSQVGIIPASDSEHELVPKCLDLSNFRSVNSQNVANTDILSSLDPACQKLKELTNHYQKLVDAVMTKDSYRMPLLCPSDNRDFTTKNIRQMAHKDPPPDLVENEPESLRRCPLCKENMTFLPKLAACPNCCYKPEPYFEEKPYNDTQTADQILNEFQDKLHNNEDPSSSDTNLNGQQKCRCSCKYGANKPCAHCRIRKLCEHIFQPASPMTNNDGEVEAKSSELYCASSDNRPFLTRIFSELKDIYELEDVRKKEFVPDERCERELNKEKKQSKLKNEKKEEVKNNNIEVEKEISKPQKCKKRKKRSLKPASELAVKSRLYDYQLVRPNFTTQIPHKTCINGFAGRKNVPSNMGWLWNTQKRGKWKPGAISKPIKELMRYFLKDFPADTLLVSQYSYRKTSKSKNTKVPSDNPQLVQKPTLYIHKKNGEYIITMRPLKPLEILKDSADPYENMKPIQFRIVKNPQLEAIRNLKKCLKEMGFKKCTCHRPIMYCYCRSFLEKKKLEYQCNKECSVRQLESCCDTLVLSDTSESEAEFDFGVTPPVGVIKPEKLKKVNLINVGTQYAELDWNPEPLFPKPPNKYMQMYQCAVGERKAPSDVGVGGKEGDKSATAGALRGGVCAKGGGGVLRAGGKAVRGTSFGGKTVAGKAMGNSAVGFKGAGDGLAVGKVANKGGPVGAATTGKSGIQGDTATAPKRKVDMLKYSMRAVRSISKADLAARRKERMNLLKGANPPLLCMVDRLGKPINPCDPCFPCGDNRIC</sequence>
<feature type="domain" description="DUF4788" evidence="3">
    <location>
        <begin position="17"/>
        <end position="249"/>
    </location>
</feature>
<dbReference type="EMBL" id="JRES01000809">
    <property type="protein sequence ID" value="KNC28215.1"/>
    <property type="molecule type" value="Genomic_DNA"/>
</dbReference>
<evidence type="ECO:0000259" key="3">
    <source>
        <dbReference type="Pfam" id="PF16032"/>
    </source>
</evidence>